<dbReference type="SUPFAM" id="SSF57959">
    <property type="entry name" value="Leucine zipper domain"/>
    <property type="match status" value="1"/>
</dbReference>
<dbReference type="Gene3D" id="1.20.5.170">
    <property type="match status" value="1"/>
</dbReference>
<name>A0A9J6E6E9_RHIMP</name>
<sequence>MSAADAFLFPPALLAELEMDAGPILRDIMMGHFLDGGADGGDSIFSDIEVCELSPPTTEEERGGAQYESAGLTPTSPTRSSKSRRQSRPNYAALAGKSRSRAKSEALCSFDEVRVDECEEESVSPGYLEDEEEDYSDAMKTRGSCMSKNAIAARENRIRKKLYVSKLERSVRHLSTENATMKRRAQEMRREIEELSEEVQYLRSVLCNADEIKTLVRSIRAVRPSLATSTKSAGDTLKRERVEEDHDYVAAGGKRRPPVDKKAGGVCIHVANGTVSLEFCHRCAAKSEDAWQDGQ</sequence>
<dbReference type="AlphaFoldDB" id="A0A9J6E6E9"/>
<evidence type="ECO:0000313" key="4">
    <source>
        <dbReference type="EMBL" id="KAH8030055.1"/>
    </source>
</evidence>
<dbReference type="Proteomes" id="UP000821866">
    <property type="component" value="Chromosome 3"/>
</dbReference>
<evidence type="ECO:0000259" key="3">
    <source>
        <dbReference type="PROSITE" id="PS50217"/>
    </source>
</evidence>
<dbReference type="Pfam" id="PF00170">
    <property type="entry name" value="bZIP_1"/>
    <property type="match status" value="1"/>
</dbReference>
<organism evidence="4 5">
    <name type="scientific">Rhipicephalus microplus</name>
    <name type="common">Cattle tick</name>
    <name type="synonym">Boophilus microplus</name>
    <dbReference type="NCBI Taxonomy" id="6941"/>
    <lineage>
        <taxon>Eukaryota</taxon>
        <taxon>Metazoa</taxon>
        <taxon>Ecdysozoa</taxon>
        <taxon>Arthropoda</taxon>
        <taxon>Chelicerata</taxon>
        <taxon>Arachnida</taxon>
        <taxon>Acari</taxon>
        <taxon>Parasitiformes</taxon>
        <taxon>Ixodida</taxon>
        <taxon>Ixodoidea</taxon>
        <taxon>Ixodidae</taxon>
        <taxon>Rhipicephalinae</taxon>
        <taxon>Rhipicephalus</taxon>
        <taxon>Boophilus</taxon>
    </lineage>
</organism>
<dbReference type="FunFam" id="1.20.5.170:FF:000125">
    <property type="entry name" value="LAS1-like, ribosome biogenesis factor"/>
    <property type="match status" value="1"/>
</dbReference>
<accession>A0A9J6E6E9</accession>
<reference evidence="4" key="1">
    <citation type="journal article" date="2020" name="Cell">
        <title>Large-Scale Comparative Analyses of Tick Genomes Elucidate Their Genetic Diversity and Vector Capacities.</title>
        <authorList>
            <consortium name="Tick Genome and Microbiome Consortium (TIGMIC)"/>
            <person name="Jia N."/>
            <person name="Wang J."/>
            <person name="Shi W."/>
            <person name="Du L."/>
            <person name="Sun Y."/>
            <person name="Zhan W."/>
            <person name="Jiang J.F."/>
            <person name="Wang Q."/>
            <person name="Zhang B."/>
            <person name="Ji P."/>
            <person name="Bell-Sakyi L."/>
            <person name="Cui X.M."/>
            <person name="Yuan T.T."/>
            <person name="Jiang B.G."/>
            <person name="Yang W.F."/>
            <person name="Lam T.T."/>
            <person name="Chang Q.C."/>
            <person name="Ding S.J."/>
            <person name="Wang X.J."/>
            <person name="Zhu J.G."/>
            <person name="Ruan X.D."/>
            <person name="Zhao L."/>
            <person name="Wei J.T."/>
            <person name="Ye R.Z."/>
            <person name="Que T.C."/>
            <person name="Du C.H."/>
            <person name="Zhou Y.H."/>
            <person name="Cheng J.X."/>
            <person name="Dai P.F."/>
            <person name="Guo W.B."/>
            <person name="Han X.H."/>
            <person name="Huang E.J."/>
            <person name="Li L.F."/>
            <person name="Wei W."/>
            <person name="Gao Y.C."/>
            <person name="Liu J.Z."/>
            <person name="Shao H.Z."/>
            <person name="Wang X."/>
            <person name="Wang C.C."/>
            <person name="Yang T.C."/>
            <person name="Huo Q.B."/>
            <person name="Li W."/>
            <person name="Chen H.Y."/>
            <person name="Chen S.E."/>
            <person name="Zhou L.G."/>
            <person name="Ni X.B."/>
            <person name="Tian J.H."/>
            <person name="Sheng Y."/>
            <person name="Liu T."/>
            <person name="Pan Y.S."/>
            <person name="Xia L.Y."/>
            <person name="Li J."/>
            <person name="Zhao F."/>
            <person name="Cao W.C."/>
        </authorList>
    </citation>
    <scope>NUCLEOTIDE SEQUENCE</scope>
    <source>
        <strain evidence="4">Rmic-2018</strain>
    </source>
</reference>
<reference evidence="4" key="2">
    <citation type="submission" date="2021-09" db="EMBL/GenBank/DDBJ databases">
        <authorList>
            <person name="Jia N."/>
            <person name="Wang J."/>
            <person name="Shi W."/>
            <person name="Du L."/>
            <person name="Sun Y."/>
            <person name="Zhan W."/>
            <person name="Jiang J."/>
            <person name="Wang Q."/>
            <person name="Zhang B."/>
            <person name="Ji P."/>
            <person name="Sakyi L.B."/>
            <person name="Cui X."/>
            <person name="Yuan T."/>
            <person name="Jiang B."/>
            <person name="Yang W."/>
            <person name="Lam T.T.-Y."/>
            <person name="Chang Q."/>
            <person name="Ding S."/>
            <person name="Wang X."/>
            <person name="Zhu J."/>
            <person name="Ruan X."/>
            <person name="Zhao L."/>
            <person name="Wei J."/>
            <person name="Que T."/>
            <person name="Du C."/>
            <person name="Cheng J."/>
            <person name="Dai P."/>
            <person name="Han X."/>
            <person name="Huang E."/>
            <person name="Gao Y."/>
            <person name="Liu J."/>
            <person name="Shao H."/>
            <person name="Ye R."/>
            <person name="Li L."/>
            <person name="Wei W."/>
            <person name="Wang X."/>
            <person name="Wang C."/>
            <person name="Huo Q."/>
            <person name="Li W."/>
            <person name="Guo W."/>
            <person name="Chen H."/>
            <person name="Chen S."/>
            <person name="Zhou L."/>
            <person name="Zhou L."/>
            <person name="Ni X."/>
            <person name="Tian J."/>
            <person name="Zhou Y."/>
            <person name="Sheng Y."/>
            <person name="Liu T."/>
            <person name="Pan Y."/>
            <person name="Xia L."/>
            <person name="Li J."/>
            <person name="Zhao F."/>
            <person name="Cao W."/>
        </authorList>
    </citation>
    <scope>NUCLEOTIDE SEQUENCE</scope>
    <source>
        <strain evidence="4">Rmic-2018</strain>
        <tissue evidence="4">Larvae</tissue>
    </source>
</reference>
<proteinExistence type="predicted"/>
<comment type="caution">
    <text evidence="4">The sequence shown here is derived from an EMBL/GenBank/DDBJ whole genome shotgun (WGS) entry which is preliminary data.</text>
</comment>
<keyword evidence="1" id="KW-0175">Coiled coil</keyword>
<evidence type="ECO:0000313" key="5">
    <source>
        <dbReference type="Proteomes" id="UP000821866"/>
    </source>
</evidence>
<dbReference type="InterPro" id="IPR046347">
    <property type="entry name" value="bZIP_sf"/>
</dbReference>
<dbReference type="EMBL" id="JABSTU010000005">
    <property type="protein sequence ID" value="KAH8030055.1"/>
    <property type="molecule type" value="Genomic_DNA"/>
</dbReference>
<dbReference type="CDD" id="cd14706">
    <property type="entry name" value="bZIP_CREBZF"/>
    <property type="match status" value="1"/>
</dbReference>
<gene>
    <name evidence="4" type="ORF">HPB51_006487</name>
</gene>
<feature type="coiled-coil region" evidence="1">
    <location>
        <begin position="164"/>
        <end position="205"/>
    </location>
</feature>
<dbReference type="VEuPathDB" id="VectorBase:LOC119163551"/>
<evidence type="ECO:0000256" key="2">
    <source>
        <dbReference type="SAM" id="MobiDB-lite"/>
    </source>
</evidence>
<dbReference type="SMART" id="SM00338">
    <property type="entry name" value="BRLZ"/>
    <property type="match status" value="1"/>
</dbReference>
<keyword evidence="5" id="KW-1185">Reference proteome</keyword>
<dbReference type="PROSITE" id="PS50217">
    <property type="entry name" value="BZIP"/>
    <property type="match status" value="1"/>
</dbReference>
<feature type="domain" description="BZIP" evidence="3">
    <location>
        <begin position="148"/>
        <end position="202"/>
    </location>
</feature>
<dbReference type="InterPro" id="IPR004827">
    <property type="entry name" value="bZIP"/>
</dbReference>
<evidence type="ECO:0000256" key="1">
    <source>
        <dbReference type="SAM" id="Coils"/>
    </source>
</evidence>
<dbReference type="GO" id="GO:0003700">
    <property type="term" value="F:DNA-binding transcription factor activity"/>
    <property type="evidence" value="ECO:0007669"/>
    <property type="project" value="InterPro"/>
</dbReference>
<protein>
    <recommendedName>
        <fullName evidence="3">BZIP domain-containing protein</fullName>
    </recommendedName>
</protein>
<feature type="region of interest" description="Disordered" evidence="2">
    <location>
        <begin position="54"/>
        <end position="98"/>
    </location>
</feature>